<dbReference type="Proteomes" id="UP000176562">
    <property type="component" value="Chromosome"/>
</dbReference>
<proteinExistence type="predicted"/>
<keyword evidence="2" id="KW-1185">Reference proteome</keyword>
<dbReference type="KEGG" id="rhp:LPB142_04085"/>
<evidence type="ECO:0000313" key="1">
    <source>
        <dbReference type="EMBL" id="AOZ68598.1"/>
    </source>
</evidence>
<name>A0A1D9M9V6_9RHOB</name>
<dbReference type="EMBL" id="CP017781">
    <property type="protein sequence ID" value="AOZ68598.1"/>
    <property type="molecule type" value="Genomic_DNA"/>
</dbReference>
<gene>
    <name evidence="1" type="ORF">LPB142_04085</name>
</gene>
<dbReference type="STRING" id="1850250.LPB142_04085"/>
<protein>
    <submittedName>
        <fullName evidence="1">Uncharacterized protein</fullName>
    </submittedName>
</protein>
<sequence>MTGKTVLQSRPALKHLMSTVAQSSRALKRLMAEARASGDPASVLRTALSEASVVSKSAVRLAIEIGRIADESPAELARRGPPAHASADILPRIEAILEYPARVVNDVIWNDLVNMFDEAAADLEDPREAFAAADSVYLLGGRHPVTRLERLELLALATPLTTAEAADLRNLKNSA</sequence>
<dbReference type="AlphaFoldDB" id="A0A1D9M9V6"/>
<dbReference type="RefSeq" id="WP_071165599.1">
    <property type="nucleotide sequence ID" value="NZ_CP017781.1"/>
</dbReference>
<organism evidence="1 2">
    <name type="scientific">Rhodobacter xanthinilyticus</name>
    <dbReference type="NCBI Taxonomy" id="1850250"/>
    <lineage>
        <taxon>Bacteria</taxon>
        <taxon>Pseudomonadati</taxon>
        <taxon>Pseudomonadota</taxon>
        <taxon>Alphaproteobacteria</taxon>
        <taxon>Rhodobacterales</taxon>
        <taxon>Rhodobacter group</taxon>
        <taxon>Rhodobacter</taxon>
    </lineage>
</organism>
<evidence type="ECO:0000313" key="2">
    <source>
        <dbReference type="Proteomes" id="UP000176562"/>
    </source>
</evidence>
<reference evidence="1 2" key="1">
    <citation type="submission" date="2016-10" db="EMBL/GenBank/DDBJ databases">
        <title>Rhodobacter sp. LPB0142, isolated from sea water.</title>
        <authorList>
            <person name="Kim E."/>
            <person name="Yi H."/>
        </authorList>
    </citation>
    <scope>NUCLEOTIDE SEQUENCE [LARGE SCALE GENOMIC DNA]</scope>
    <source>
        <strain evidence="1 2">LPB0142</strain>
    </source>
</reference>
<accession>A0A1D9M9V6</accession>